<dbReference type="RefSeq" id="WP_348759081.1">
    <property type="nucleotide sequence ID" value="NZ_OZ026884.1"/>
</dbReference>
<dbReference type="Proteomes" id="UP001497493">
    <property type="component" value="Chromosome"/>
</dbReference>
<dbReference type="EMBL" id="OZ026884">
    <property type="protein sequence ID" value="CAL1239536.1"/>
    <property type="molecule type" value="Genomic_DNA"/>
</dbReference>
<evidence type="ECO:0000256" key="1">
    <source>
        <dbReference type="SAM" id="MobiDB-lite"/>
    </source>
</evidence>
<name>A0ABM9NFY9_9GAMM</name>
<evidence type="ECO:0000256" key="2">
    <source>
        <dbReference type="SAM" id="Phobius"/>
    </source>
</evidence>
<reference evidence="3 4" key="1">
    <citation type="submission" date="2024-04" db="EMBL/GenBank/DDBJ databases">
        <authorList>
            <person name="Cremers G."/>
        </authorList>
    </citation>
    <scope>NUCLEOTIDE SEQUENCE [LARGE SCALE GENOMIC DNA]</scope>
    <source>
        <strain evidence="3">MeCH1-AG</strain>
    </source>
</reference>
<evidence type="ECO:0000313" key="4">
    <source>
        <dbReference type="Proteomes" id="UP001497493"/>
    </source>
</evidence>
<gene>
    <name evidence="3" type="ORF">MECH1_V1_0760</name>
</gene>
<feature type="transmembrane region" description="Helical" evidence="2">
    <location>
        <begin position="21"/>
        <end position="39"/>
    </location>
</feature>
<keyword evidence="2" id="KW-0812">Transmembrane</keyword>
<accession>A0ABM9NFY9</accession>
<keyword evidence="4" id="KW-1185">Reference proteome</keyword>
<evidence type="ECO:0008006" key="5">
    <source>
        <dbReference type="Google" id="ProtNLM"/>
    </source>
</evidence>
<evidence type="ECO:0000313" key="3">
    <source>
        <dbReference type="EMBL" id="CAL1239536.1"/>
    </source>
</evidence>
<keyword evidence="2" id="KW-0472">Membrane</keyword>
<sequence>MTVRKSPSAASLRKAAGQFRLGCGPLFLGLCLVGLLGTYPPEYGPSLPATGVPPPRPSEPRRPAVTNSPWHGAVPQVERYVKRTLHDAASFEAIAWGPVIPTKTGYRVRLTYRAKNLLGVTVTQTRTFYLNRAGEVYAVRE</sequence>
<feature type="region of interest" description="Disordered" evidence="1">
    <location>
        <begin position="44"/>
        <end position="70"/>
    </location>
</feature>
<protein>
    <recommendedName>
        <fullName evidence="5">PepSY domain-containing protein</fullName>
    </recommendedName>
</protein>
<organism evidence="3 4">
    <name type="scientific">Candidatus Methylocalor cossyra</name>
    <dbReference type="NCBI Taxonomy" id="3108543"/>
    <lineage>
        <taxon>Bacteria</taxon>
        <taxon>Pseudomonadati</taxon>
        <taxon>Pseudomonadota</taxon>
        <taxon>Gammaproteobacteria</taxon>
        <taxon>Methylococcales</taxon>
        <taxon>Methylococcaceae</taxon>
        <taxon>Candidatus Methylocalor</taxon>
    </lineage>
</organism>
<keyword evidence="2" id="KW-1133">Transmembrane helix</keyword>
<proteinExistence type="predicted"/>